<dbReference type="Gene3D" id="3.40.630.10">
    <property type="entry name" value="Zn peptidases"/>
    <property type="match status" value="1"/>
</dbReference>
<feature type="domain" description="Succinylglutamate desuccinylase/Aspartoacylase catalytic" evidence="5">
    <location>
        <begin position="57"/>
        <end position="160"/>
    </location>
</feature>
<dbReference type="Pfam" id="PF24827">
    <property type="entry name" value="AstE_AspA_cat"/>
    <property type="match status" value="1"/>
</dbReference>
<keyword evidence="2" id="KW-0479">Metal-binding</keyword>
<keyword evidence="4" id="KW-0862">Zinc</keyword>
<keyword evidence="3" id="KW-0378">Hydrolase</keyword>
<dbReference type="PANTHER" id="PTHR15162:SF7">
    <property type="entry name" value="SUCCINYLGLUTAMATE DESUCCINYLASE"/>
    <property type="match status" value="1"/>
</dbReference>
<evidence type="ECO:0000256" key="1">
    <source>
        <dbReference type="ARBA" id="ARBA00001947"/>
    </source>
</evidence>
<keyword evidence="7" id="KW-1185">Reference proteome</keyword>
<organism evidence="6 7">
    <name type="scientific">Craurococcus roseus</name>
    <dbReference type="NCBI Taxonomy" id="77585"/>
    <lineage>
        <taxon>Bacteria</taxon>
        <taxon>Pseudomonadati</taxon>
        <taxon>Pseudomonadota</taxon>
        <taxon>Alphaproteobacteria</taxon>
        <taxon>Acetobacterales</taxon>
        <taxon>Acetobacteraceae</taxon>
        <taxon>Craurococcus</taxon>
    </lineage>
</organism>
<dbReference type="EMBL" id="BAAAFZ010000072">
    <property type="protein sequence ID" value="GAA0600001.1"/>
    <property type="molecule type" value="Genomic_DNA"/>
</dbReference>
<comment type="caution">
    <text evidence="6">The sequence shown here is derived from an EMBL/GenBank/DDBJ whole genome shotgun (WGS) entry which is preliminary data.</text>
</comment>
<evidence type="ECO:0000259" key="5">
    <source>
        <dbReference type="Pfam" id="PF24827"/>
    </source>
</evidence>
<dbReference type="SUPFAM" id="SSF53187">
    <property type="entry name" value="Zn-dependent exopeptidases"/>
    <property type="match status" value="1"/>
</dbReference>
<proteinExistence type="predicted"/>
<dbReference type="PANTHER" id="PTHR15162">
    <property type="entry name" value="ASPARTOACYLASE"/>
    <property type="match status" value="1"/>
</dbReference>
<dbReference type="Proteomes" id="UP001501588">
    <property type="component" value="Unassembled WGS sequence"/>
</dbReference>
<evidence type="ECO:0000313" key="6">
    <source>
        <dbReference type="EMBL" id="GAA0600001.1"/>
    </source>
</evidence>
<evidence type="ECO:0000256" key="3">
    <source>
        <dbReference type="ARBA" id="ARBA00022801"/>
    </source>
</evidence>
<sequence>MPEDGARLSPALAALAAGAKREAVPPFEVNVAKPDLRPWRDGNALPGVWSFAAAASGPHIAVSALVHGNEICGAAVLDRWLREGLRPARGRLSFVFANTEAFNRFDPADPTASRFVDEDFNRVWDESALSGGRRSCELRRARTLRPFIDTVDVLLDLHSMLWPSDPLVLAGRTERARRLALDLGVPPLVVGDDGHATGRRMIDYDGFAAPDGTRIGLLVEAGPHWEPATVPAMEATAAALLRRCGAVSPDDEVLPPPPPPSARPRLAEVTRTVTAASPGFAFVRAFRGGDVVPERNTLIALDGEEEIRTPHDHCLLVMPSLRTAPGHTAVRLARFVDA</sequence>
<gene>
    <name evidence="6" type="ORF">GCM10009416_42520</name>
</gene>
<comment type="cofactor">
    <cofactor evidence="1">
        <name>Zn(2+)</name>
        <dbReference type="ChEBI" id="CHEBI:29105"/>
    </cofactor>
</comment>
<name>A0ABP3QZC9_9PROT</name>
<reference evidence="7" key="1">
    <citation type="journal article" date="2019" name="Int. J. Syst. Evol. Microbiol.">
        <title>The Global Catalogue of Microorganisms (GCM) 10K type strain sequencing project: providing services to taxonomists for standard genome sequencing and annotation.</title>
        <authorList>
            <consortium name="The Broad Institute Genomics Platform"/>
            <consortium name="The Broad Institute Genome Sequencing Center for Infectious Disease"/>
            <person name="Wu L."/>
            <person name="Ma J."/>
        </authorList>
    </citation>
    <scope>NUCLEOTIDE SEQUENCE [LARGE SCALE GENOMIC DNA]</scope>
    <source>
        <strain evidence="7">JCM 9933</strain>
    </source>
</reference>
<evidence type="ECO:0000256" key="4">
    <source>
        <dbReference type="ARBA" id="ARBA00022833"/>
    </source>
</evidence>
<evidence type="ECO:0000256" key="2">
    <source>
        <dbReference type="ARBA" id="ARBA00022723"/>
    </source>
</evidence>
<protein>
    <submittedName>
        <fullName evidence="6">M14 family metallopeptidase</fullName>
    </submittedName>
</protein>
<dbReference type="InterPro" id="IPR055438">
    <property type="entry name" value="AstE_AspA_cat"/>
</dbReference>
<accession>A0ABP3QZC9</accession>
<dbReference type="InterPro" id="IPR050178">
    <property type="entry name" value="AspA/AstE_fam"/>
</dbReference>
<evidence type="ECO:0000313" key="7">
    <source>
        <dbReference type="Proteomes" id="UP001501588"/>
    </source>
</evidence>